<accession>A0A0A9BNV2</accession>
<sequence>MLCCKKATTFSHGPTCQPLWHVRCGPTCQQWVCYESCRFLQ</sequence>
<protein>
    <submittedName>
        <fullName evidence="1">Uncharacterized protein</fullName>
    </submittedName>
</protein>
<proteinExistence type="predicted"/>
<dbReference type="AlphaFoldDB" id="A0A0A9BNV2"/>
<name>A0A0A9BNV2_ARUDO</name>
<organism evidence="1">
    <name type="scientific">Arundo donax</name>
    <name type="common">Giant reed</name>
    <name type="synonym">Donax arundinaceus</name>
    <dbReference type="NCBI Taxonomy" id="35708"/>
    <lineage>
        <taxon>Eukaryota</taxon>
        <taxon>Viridiplantae</taxon>
        <taxon>Streptophyta</taxon>
        <taxon>Embryophyta</taxon>
        <taxon>Tracheophyta</taxon>
        <taxon>Spermatophyta</taxon>
        <taxon>Magnoliopsida</taxon>
        <taxon>Liliopsida</taxon>
        <taxon>Poales</taxon>
        <taxon>Poaceae</taxon>
        <taxon>PACMAD clade</taxon>
        <taxon>Arundinoideae</taxon>
        <taxon>Arundineae</taxon>
        <taxon>Arundo</taxon>
    </lineage>
</organism>
<dbReference type="EMBL" id="GBRH01234047">
    <property type="protein sequence ID" value="JAD63848.1"/>
    <property type="molecule type" value="Transcribed_RNA"/>
</dbReference>
<reference evidence="1" key="1">
    <citation type="submission" date="2014-09" db="EMBL/GenBank/DDBJ databases">
        <authorList>
            <person name="Magalhaes I.L.F."/>
            <person name="Oliveira U."/>
            <person name="Santos F.R."/>
            <person name="Vidigal T.H.D.A."/>
            <person name="Brescovit A.D."/>
            <person name="Santos A.J."/>
        </authorList>
    </citation>
    <scope>NUCLEOTIDE SEQUENCE</scope>
    <source>
        <tissue evidence="1">Shoot tissue taken approximately 20 cm above the soil surface</tissue>
    </source>
</reference>
<evidence type="ECO:0000313" key="1">
    <source>
        <dbReference type="EMBL" id="JAD63848.1"/>
    </source>
</evidence>
<reference evidence="1" key="2">
    <citation type="journal article" date="2015" name="Data Brief">
        <title>Shoot transcriptome of the giant reed, Arundo donax.</title>
        <authorList>
            <person name="Barrero R.A."/>
            <person name="Guerrero F.D."/>
            <person name="Moolhuijzen P."/>
            <person name="Goolsby J.A."/>
            <person name="Tidwell J."/>
            <person name="Bellgard S.E."/>
            <person name="Bellgard M.I."/>
        </authorList>
    </citation>
    <scope>NUCLEOTIDE SEQUENCE</scope>
    <source>
        <tissue evidence="1">Shoot tissue taken approximately 20 cm above the soil surface</tissue>
    </source>
</reference>